<feature type="non-terminal residue" evidence="1">
    <location>
        <position position="1"/>
    </location>
</feature>
<dbReference type="EMBL" id="CAJVQC010000998">
    <property type="protein sequence ID" value="CAG8485524.1"/>
    <property type="molecule type" value="Genomic_DNA"/>
</dbReference>
<name>A0ACA9KPC2_9GLOM</name>
<evidence type="ECO:0000313" key="2">
    <source>
        <dbReference type="Proteomes" id="UP000789920"/>
    </source>
</evidence>
<keyword evidence="2" id="KW-1185">Reference proteome</keyword>
<gene>
    <name evidence="1" type="ORF">RPERSI_LOCUS1167</name>
</gene>
<protein>
    <submittedName>
        <fullName evidence="1">780_t:CDS:1</fullName>
    </submittedName>
</protein>
<comment type="caution">
    <text evidence="1">The sequence shown here is derived from an EMBL/GenBank/DDBJ whole genome shotgun (WGS) entry which is preliminary data.</text>
</comment>
<proteinExistence type="predicted"/>
<dbReference type="Proteomes" id="UP000789920">
    <property type="component" value="Unassembled WGS sequence"/>
</dbReference>
<organism evidence="1 2">
    <name type="scientific">Racocetra persica</name>
    <dbReference type="NCBI Taxonomy" id="160502"/>
    <lineage>
        <taxon>Eukaryota</taxon>
        <taxon>Fungi</taxon>
        <taxon>Fungi incertae sedis</taxon>
        <taxon>Mucoromycota</taxon>
        <taxon>Glomeromycotina</taxon>
        <taxon>Glomeromycetes</taxon>
        <taxon>Diversisporales</taxon>
        <taxon>Gigasporaceae</taxon>
        <taxon>Racocetra</taxon>
    </lineage>
</organism>
<reference evidence="1" key="1">
    <citation type="submission" date="2021-06" db="EMBL/GenBank/DDBJ databases">
        <authorList>
            <person name="Kallberg Y."/>
            <person name="Tangrot J."/>
            <person name="Rosling A."/>
        </authorList>
    </citation>
    <scope>NUCLEOTIDE SEQUENCE</scope>
    <source>
        <strain evidence="1">MA461A</strain>
    </source>
</reference>
<sequence length="226" mass="26198">VERATLDAALENQLKIEGYCLPERKAEDGTLPKQYSLKELDPNLYSESNTALYSIRNEENFKLAEKMLVLNISNIKFDNEKLPVIEGKETKIIHLEENFEDNKNKIQLITKWIKSQNVQKLFITDSWCDTFRYTVKREEEISIKNAFISADKKGSGSSSSLQTYSNDKYTSKLLDGIYTSKLIDFQDLPKPKNSDKLLELIQETQELTNMQDFEISSDEEKYNNEL</sequence>
<evidence type="ECO:0000313" key="1">
    <source>
        <dbReference type="EMBL" id="CAG8485524.1"/>
    </source>
</evidence>
<accession>A0ACA9KPC2</accession>